<dbReference type="GO" id="GO:0004674">
    <property type="term" value="F:protein serine/threonine kinase activity"/>
    <property type="evidence" value="ECO:0000318"/>
    <property type="project" value="GO_Central"/>
</dbReference>
<dbReference type="GO" id="GO:0005524">
    <property type="term" value="F:ATP binding"/>
    <property type="evidence" value="ECO:0007669"/>
    <property type="project" value="UniProtKB-UniRule"/>
</dbReference>
<dbReference type="GO" id="GO:0005737">
    <property type="term" value="C:cytoplasm"/>
    <property type="evidence" value="ECO:0000318"/>
    <property type="project" value="GO_Central"/>
</dbReference>
<evidence type="ECO:0000313" key="3">
    <source>
        <dbReference type="EnsemblMetazoa" id="PPA34744.1"/>
    </source>
</evidence>
<accession>A0A2A6C8N1</accession>
<dbReference type="PROSITE" id="PS00107">
    <property type="entry name" value="PROTEIN_KINASE_ATP"/>
    <property type="match status" value="1"/>
</dbReference>
<dbReference type="Pfam" id="PF00069">
    <property type="entry name" value="Pkinase"/>
    <property type="match status" value="1"/>
</dbReference>
<gene>
    <name evidence="3" type="primary">WBGene00273113</name>
</gene>
<dbReference type="EnsemblMetazoa" id="PPA34744.1">
    <property type="protein sequence ID" value="PPA34744.1"/>
    <property type="gene ID" value="WBGene00273113"/>
</dbReference>
<dbReference type="Proteomes" id="UP000005239">
    <property type="component" value="Unassembled WGS sequence"/>
</dbReference>
<feature type="chain" id="PRO_5043433596" evidence="2">
    <location>
        <begin position="20"/>
        <end position="548"/>
    </location>
</feature>
<feature type="compositionally biased region" description="Basic residues" evidence="1">
    <location>
        <begin position="429"/>
        <end position="446"/>
    </location>
</feature>
<evidence type="ECO:0000313" key="4">
    <source>
        <dbReference type="Proteomes" id="UP000005239"/>
    </source>
</evidence>
<proteinExistence type="predicted"/>
<dbReference type="PANTHER" id="PTHR11909">
    <property type="entry name" value="CASEIN KINASE-RELATED"/>
    <property type="match status" value="1"/>
</dbReference>
<dbReference type="InterPro" id="IPR050235">
    <property type="entry name" value="CK1_Ser-Thr_kinase"/>
</dbReference>
<keyword evidence="2" id="KW-0732">Signal</keyword>
<dbReference type="Gene3D" id="1.10.510.10">
    <property type="entry name" value="Transferase(Phosphotransferase) domain 1"/>
    <property type="match status" value="1"/>
</dbReference>
<dbReference type="InterPro" id="IPR017441">
    <property type="entry name" value="Protein_kinase_ATP_BS"/>
</dbReference>
<protein>
    <submittedName>
        <fullName evidence="3">Protein kinase domain-containing protein</fullName>
    </submittedName>
</protein>
<dbReference type="GO" id="GO:0007165">
    <property type="term" value="P:signal transduction"/>
    <property type="evidence" value="ECO:0000318"/>
    <property type="project" value="GO_Central"/>
</dbReference>
<feature type="region of interest" description="Disordered" evidence="1">
    <location>
        <begin position="395"/>
        <end position="548"/>
    </location>
</feature>
<keyword evidence="4" id="KW-1185">Reference proteome</keyword>
<feature type="compositionally biased region" description="Basic and acidic residues" evidence="1">
    <location>
        <begin position="503"/>
        <end position="548"/>
    </location>
</feature>
<feature type="compositionally biased region" description="Basic and acidic residues" evidence="1">
    <location>
        <begin position="395"/>
        <end position="428"/>
    </location>
</feature>
<dbReference type="InterPro" id="IPR000719">
    <property type="entry name" value="Prot_kinase_dom"/>
</dbReference>
<name>A0A2A6C8N1_PRIPA</name>
<dbReference type="InterPro" id="IPR011009">
    <property type="entry name" value="Kinase-like_dom_sf"/>
</dbReference>
<sequence>MLMAQLFLHSFSLFFSTRSSPSFPLLSPIPGGSPSRLIFSPRLPYAHTVSDKAEKKEKPKAPKKEKKPAEPPDMLQPRQLIAAHSGKQYLVEHILGKGGFGEVYQVSLYKHPERKFAMKVEQNALDGKENTMLRLKVEIYVFEQMAQCKTFDHTHFVKMHDKGITAKFKYYVMDVIWASLKQICQETLANKPLSPHTIMHIARQTLKSIRQLHELGFLHRDIKWHNFAVGLPPKDSTIYMLDFGIARPYREKNGNVRVAREKVQFLGTVKYASVRSMNNEDQGRRDDLESWVYMMLELYHPANLMFFMRHKEIPEIRKHKEILMENPQSLFDRGSLTMPRVYVHIIAEIEKMKYADEPTYAAIESILDTYTLREKINMSLTLDWKGKWEVEEKKRKEVEAKKKEEKRDESRKDDIDPIRGDGRKESKKKDRKKERRKESRKKRKKQSRNDDETLITMEEMLASKMSKVGKKYEEDQDKNASKMSKVGKKYEEDQEKSVVGIAEMEKAQDSKDKDKDKKDKDKKDGDKKEEKASEAAPDKKEPADAKKK</sequence>
<reference evidence="3" key="2">
    <citation type="submission" date="2022-06" db="UniProtKB">
        <authorList>
            <consortium name="EnsemblMetazoa"/>
        </authorList>
    </citation>
    <scope>IDENTIFICATION</scope>
    <source>
        <strain evidence="3">PS312</strain>
    </source>
</reference>
<evidence type="ECO:0000256" key="2">
    <source>
        <dbReference type="SAM" id="SignalP"/>
    </source>
</evidence>
<accession>A0A8R1YT04</accession>
<dbReference type="SMART" id="SM00220">
    <property type="entry name" value="S_TKc"/>
    <property type="match status" value="1"/>
</dbReference>
<dbReference type="GO" id="GO:0005634">
    <property type="term" value="C:nucleus"/>
    <property type="evidence" value="ECO:0000318"/>
    <property type="project" value="GO_Central"/>
</dbReference>
<organism evidence="3 4">
    <name type="scientific">Pristionchus pacificus</name>
    <name type="common">Parasitic nematode worm</name>
    <dbReference type="NCBI Taxonomy" id="54126"/>
    <lineage>
        <taxon>Eukaryota</taxon>
        <taxon>Metazoa</taxon>
        <taxon>Ecdysozoa</taxon>
        <taxon>Nematoda</taxon>
        <taxon>Chromadorea</taxon>
        <taxon>Rhabditida</taxon>
        <taxon>Rhabditina</taxon>
        <taxon>Diplogasteromorpha</taxon>
        <taxon>Diplogasteroidea</taxon>
        <taxon>Neodiplogasteridae</taxon>
        <taxon>Pristionchus</taxon>
    </lineage>
</organism>
<dbReference type="PROSITE" id="PS50011">
    <property type="entry name" value="PROTEIN_KINASE_DOM"/>
    <property type="match status" value="1"/>
</dbReference>
<feature type="region of interest" description="Disordered" evidence="1">
    <location>
        <begin position="49"/>
        <end position="76"/>
    </location>
</feature>
<feature type="compositionally biased region" description="Basic and acidic residues" evidence="1">
    <location>
        <begin position="470"/>
        <end position="480"/>
    </location>
</feature>
<dbReference type="SUPFAM" id="SSF56112">
    <property type="entry name" value="Protein kinase-like (PK-like)"/>
    <property type="match status" value="1"/>
</dbReference>
<feature type="compositionally biased region" description="Basic and acidic residues" evidence="1">
    <location>
        <begin position="49"/>
        <end position="70"/>
    </location>
</feature>
<reference evidence="4" key="1">
    <citation type="journal article" date="2008" name="Nat. Genet.">
        <title>The Pristionchus pacificus genome provides a unique perspective on nematode lifestyle and parasitism.</title>
        <authorList>
            <person name="Dieterich C."/>
            <person name="Clifton S.W."/>
            <person name="Schuster L.N."/>
            <person name="Chinwalla A."/>
            <person name="Delehaunty K."/>
            <person name="Dinkelacker I."/>
            <person name="Fulton L."/>
            <person name="Fulton R."/>
            <person name="Godfrey J."/>
            <person name="Minx P."/>
            <person name="Mitreva M."/>
            <person name="Roeseler W."/>
            <person name="Tian H."/>
            <person name="Witte H."/>
            <person name="Yang S.P."/>
            <person name="Wilson R.K."/>
            <person name="Sommer R.J."/>
        </authorList>
    </citation>
    <scope>NUCLEOTIDE SEQUENCE [LARGE SCALE GENOMIC DNA]</scope>
    <source>
        <strain evidence="4">PS312</strain>
    </source>
</reference>
<evidence type="ECO:0000256" key="1">
    <source>
        <dbReference type="SAM" id="MobiDB-lite"/>
    </source>
</evidence>
<dbReference type="FunFam" id="1.10.510.10:FF:001334">
    <property type="entry name" value="Protein kinase"/>
    <property type="match status" value="1"/>
</dbReference>
<dbReference type="AlphaFoldDB" id="A0A2A6C8N1"/>
<feature type="signal peptide" evidence="2">
    <location>
        <begin position="1"/>
        <end position="19"/>
    </location>
</feature>